<evidence type="ECO:0000256" key="8">
    <source>
        <dbReference type="SAM" id="MobiDB-lite"/>
    </source>
</evidence>
<evidence type="ECO:0000256" key="4">
    <source>
        <dbReference type="ARBA" id="ARBA00022701"/>
    </source>
</evidence>
<gene>
    <name evidence="10" type="ORF">IFR04_008051</name>
</gene>
<feature type="compositionally biased region" description="Polar residues" evidence="8">
    <location>
        <begin position="201"/>
        <end position="235"/>
    </location>
</feature>
<dbReference type="InterPro" id="IPR006964">
    <property type="entry name" value="NUDE_dom"/>
</dbReference>
<organism evidence="10 11">
    <name type="scientific">Cadophora malorum</name>
    <dbReference type="NCBI Taxonomy" id="108018"/>
    <lineage>
        <taxon>Eukaryota</taxon>
        <taxon>Fungi</taxon>
        <taxon>Dikarya</taxon>
        <taxon>Ascomycota</taxon>
        <taxon>Pezizomycotina</taxon>
        <taxon>Leotiomycetes</taxon>
        <taxon>Helotiales</taxon>
        <taxon>Ploettnerulaceae</taxon>
        <taxon>Cadophora</taxon>
    </lineage>
</organism>
<keyword evidence="5 7" id="KW-0175">Coiled coil</keyword>
<feature type="region of interest" description="Disordered" evidence="8">
    <location>
        <begin position="530"/>
        <end position="602"/>
    </location>
</feature>
<feature type="domain" description="NUDE" evidence="9">
    <location>
        <begin position="131"/>
        <end position="298"/>
    </location>
</feature>
<protein>
    <recommendedName>
        <fullName evidence="9">NUDE domain-containing protein</fullName>
    </recommendedName>
</protein>
<dbReference type="GO" id="GO:0007020">
    <property type="term" value="P:microtubule nucleation"/>
    <property type="evidence" value="ECO:0007669"/>
    <property type="project" value="TreeGrafter"/>
</dbReference>
<dbReference type="PANTHER" id="PTHR10921">
    <property type="entry name" value="NUCLEAR DISTRIBUTION PROTEIN NUDE HOMOLOG 1"/>
    <property type="match status" value="1"/>
</dbReference>
<feature type="coiled-coil region" evidence="7">
    <location>
        <begin position="19"/>
        <end position="187"/>
    </location>
</feature>
<keyword evidence="6" id="KW-0206">Cytoskeleton</keyword>
<evidence type="ECO:0000256" key="1">
    <source>
        <dbReference type="ARBA" id="ARBA00004245"/>
    </source>
</evidence>
<feature type="compositionally biased region" description="Basic and acidic residues" evidence="8">
    <location>
        <begin position="454"/>
        <end position="464"/>
    </location>
</feature>
<name>A0A8H7TG54_9HELO</name>
<dbReference type="EMBL" id="JAFJYH010000119">
    <property type="protein sequence ID" value="KAG4418846.1"/>
    <property type="molecule type" value="Genomic_DNA"/>
</dbReference>
<dbReference type="AlphaFoldDB" id="A0A8H7TG54"/>
<evidence type="ECO:0000313" key="10">
    <source>
        <dbReference type="EMBL" id="KAG4418846.1"/>
    </source>
</evidence>
<dbReference type="GO" id="GO:0000776">
    <property type="term" value="C:kinetochore"/>
    <property type="evidence" value="ECO:0007669"/>
    <property type="project" value="TreeGrafter"/>
</dbReference>
<comment type="similarity">
    <text evidence="2">Belongs to the nudE family.</text>
</comment>
<evidence type="ECO:0000256" key="3">
    <source>
        <dbReference type="ARBA" id="ARBA00022490"/>
    </source>
</evidence>
<dbReference type="GO" id="GO:0005874">
    <property type="term" value="C:microtubule"/>
    <property type="evidence" value="ECO:0007669"/>
    <property type="project" value="UniProtKB-KW"/>
</dbReference>
<evidence type="ECO:0000256" key="5">
    <source>
        <dbReference type="ARBA" id="ARBA00023054"/>
    </source>
</evidence>
<dbReference type="GO" id="GO:0008017">
    <property type="term" value="F:microtubule binding"/>
    <property type="evidence" value="ECO:0007669"/>
    <property type="project" value="InterPro"/>
</dbReference>
<dbReference type="PANTHER" id="PTHR10921:SF1">
    <property type="entry name" value="NUCLEAR DISTRIBUTION PROTEIN NUDE HOMOLOG"/>
    <property type="match status" value="1"/>
</dbReference>
<evidence type="ECO:0000256" key="7">
    <source>
        <dbReference type="SAM" id="Coils"/>
    </source>
</evidence>
<dbReference type="Pfam" id="PF04880">
    <property type="entry name" value="NUDE_C"/>
    <property type="match status" value="1"/>
</dbReference>
<dbReference type="GO" id="GO:0051642">
    <property type="term" value="P:centrosome localization"/>
    <property type="evidence" value="ECO:0007669"/>
    <property type="project" value="TreeGrafter"/>
</dbReference>
<dbReference type="Gene3D" id="6.10.250.1080">
    <property type="match status" value="1"/>
</dbReference>
<dbReference type="Proteomes" id="UP000664132">
    <property type="component" value="Unassembled WGS sequence"/>
</dbReference>
<proteinExistence type="inferred from homology"/>
<evidence type="ECO:0000256" key="6">
    <source>
        <dbReference type="ARBA" id="ARBA00023212"/>
    </source>
</evidence>
<feature type="compositionally biased region" description="Polar residues" evidence="8">
    <location>
        <begin position="441"/>
        <end position="451"/>
    </location>
</feature>
<dbReference type="GO" id="GO:0047496">
    <property type="term" value="P:vesicle transport along microtubule"/>
    <property type="evidence" value="ECO:0007669"/>
    <property type="project" value="TreeGrafter"/>
</dbReference>
<evidence type="ECO:0000256" key="2">
    <source>
        <dbReference type="ARBA" id="ARBA00007429"/>
    </source>
</evidence>
<feature type="region of interest" description="Disordered" evidence="8">
    <location>
        <begin position="347"/>
        <end position="516"/>
    </location>
</feature>
<dbReference type="InterPro" id="IPR033494">
    <property type="entry name" value="NUDE"/>
</dbReference>
<feature type="compositionally biased region" description="Polar residues" evidence="8">
    <location>
        <begin position="395"/>
        <end position="426"/>
    </location>
</feature>
<dbReference type="GO" id="GO:0007059">
    <property type="term" value="P:chromosome segregation"/>
    <property type="evidence" value="ECO:0007669"/>
    <property type="project" value="TreeGrafter"/>
</dbReference>
<dbReference type="GO" id="GO:0005871">
    <property type="term" value="C:kinesin complex"/>
    <property type="evidence" value="ECO:0007669"/>
    <property type="project" value="TreeGrafter"/>
</dbReference>
<feature type="compositionally biased region" description="Polar residues" evidence="8">
    <location>
        <begin position="372"/>
        <end position="388"/>
    </location>
</feature>
<reference evidence="10" key="1">
    <citation type="submission" date="2021-02" db="EMBL/GenBank/DDBJ databases">
        <title>Genome sequence Cadophora malorum strain M34.</title>
        <authorList>
            <person name="Stefanovic E."/>
            <person name="Vu D."/>
            <person name="Scully C."/>
            <person name="Dijksterhuis J."/>
            <person name="Roader J."/>
            <person name="Houbraken J."/>
        </authorList>
    </citation>
    <scope>NUCLEOTIDE SEQUENCE</scope>
    <source>
        <strain evidence="10">M34</strain>
    </source>
</reference>
<keyword evidence="3" id="KW-0963">Cytoplasm</keyword>
<keyword evidence="11" id="KW-1185">Reference proteome</keyword>
<evidence type="ECO:0000313" key="11">
    <source>
        <dbReference type="Proteomes" id="UP000664132"/>
    </source>
</evidence>
<sequence>MDEPPSSPPTDLSTPESALAYYKSQYEQLEHELAEFQASSQELEAELEKDVEAAEKRERVLQEKAESLGFEVEEWKSKYKQSKTEANTAQNTLQKEITTLRDTNRTLQLRLRDIEVQNDDFERQARNTSSSLEDLESKYNVAIERAVMMEEEIKVGEQERENLRIETQRLRDELADLRIEAEIMQDKLRKRHVPNIATDITAPNSPSLGDSPTSTASSPMITTPPDTKSISTTDGISDAPTPPSPPISDASGSAKRMLKTPMNPPKSKMKLPSGDSSTTPKPAARYPSGNLRSSRGPPPSAPPSSTRMRNATPAVIRNAKSKAPATRGLPNSTSLTHIRSLTAQMQRLEQRVHSARSKLPAPVNTPPRASPRNGSALGQNYMPSSVTIRSRKRTGGSTISNSSIAPEDTPQSSTKHVARLSTSGISRLSFGPLPSRENTDSRPSSRASATSYVRPDRPVSRTEIARPVSRTSMSGARTPLGHYSQSSIAESRRPRSSIGGNYGASHGHGHSQSVSHIDLDESRELDFATPSRRNTYGKGDLESSAIPGPPGLARRKSGPLGMTTLPRRTTSGGPASRDGDKADSGMKPPGRPRKLSGVGETY</sequence>
<keyword evidence="4" id="KW-0493">Microtubule</keyword>
<evidence type="ECO:0000259" key="9">
    <source>
        <dbReference type="Pfam" id="PF04880"/>
    </source>
</evidence>
<dbReference type="GO" id="GO:0000132">
    <property type="term" value="P:establishment of mitotic spindle orientation"/>
    <property type="evidence" value="ECO:0007669"/>
    <property type="project" value="TreeGrafter"/>
</dbReference>
<dbReference type="OrthoDB" id="5877028at2759"/>
<comment type="caution">
    <text evidence="10">The sequence shown here is derived from an EMBL/GenBank/DDBJ whole genome shotgun (WGS) entry which is preliminary data.</text>
</comment>
<feature type="region of interest" description="Disordered" evidence="8">
    <location>
        <begin position="194"/>
        <end position="309"/>
    </location>
</feature>
<accession>A0A8H7TG54</accession>
<comment type="subcellular location">
    <subcellularLocation>
        <location evidence="1">Cytoplasm</location>
        <location evidence="1">Cytoskeleton</location>
    </subcellularLocation>
</comment>